<keyword evidence="9" id="KW-1003">Cell membrane</keyword>
<sequence>MAEVPELKESLQESLQQVIHLLDKHKLIEDLVHKQELDMPKRSLVESIVHKQNITLLQKKLDLLHPADVAYILEALPLAQRLDVWELVKAERDGEILLEVSDAVRQTLIADMDSDELLAAAEQLDTDELADLAPDLPTDVLHELLDSLDYQNRERLQSALAYPDDAVGALMDFDIVTIREDITLEVALRYLRRIGTLPDHTDKLFVVDRHDILRGVLPLKRLVVNDLDLGVAEIMADDPVVFHPEDLADDASKAFERYDLVTAPVVDHNNKLVGRLTVDTVMDYIREEAESDMLSMAGLREEEDLFSSVWKSVQNRWTWLAVNLVTALVASRVIGLFEGSIEKTVALAALMPIVAGIGGNSGNQTTTMIVRGLALGQIASHNMHSLLKKELGVSLLNGLIWGSVLGVIAYALYQNITLSIVMTAAMTLNLLLAAVMGVMIPLVMTKSGRDPAVGSSVLITAVTDSGGFFIFLGLAAIFLR</sequence>
<dbReference type="Pfam" id="PF00571">
    <property type="entry name" value="CBS"/>
    <property type="match status" value="2"/>
</dbReference>
<comment type="subunit">
    <text evidence="9">Homodimer.</text>
</comment>
<keyword evidence="7 9" id="KW-0472">Membrane</keyword>
<evidence type="ECO:0000256" key="3">
    <source>
        <dbReference type="ARBA" id="ARBA00022448"/>
    </source>
</evidence>
<feature type="domain" description="CBS" evidence="10">
    <location>
        <begin position="235"/>
        <end position="291"/>
    </location>
</feature>
<dbReference type="SUPFAM" id="SSF161093">
    <property type="entry name" value="MgtE membrane domain-like"/>
    <property type="match status" value="1"/>
</dbReference>
<dbReference type="STRING" id="1581680.BN1209_0268"/>
<dbReference type="InterPro" id="IPR036739">
    <property type="entry name" value="SLC41_membr_dom_sf"/>
</dbReference>
<dbReference type="InterPro" id="IPR006668">
    <property type="entry name" value="Mg_transptr_MgtE_intracell_dom"/>
</dbReference>
<dbReference type="SMART" id="SM00924">
    <property type="entry name" value="MgtE_N"/>
    <property type="match status" value="1"/>
</dbReference>
<dbReference type="PANTHER" id="PTHR43773:SF1">
    <property type="entry name" value="MAGNESIUM TRANSPORTER MGTE"/>
    <property type="match status" value="1"/>
</dbReference>
<evidence type="ECO:0000256" key="4">
    <source>
        <dbReference type="ARBA" id="ARBA00022692"/>
    </source>
</evidence>
<comment type="function">
    <text evidence="9">Acts as a magnesium transporter.</text>
</comment>
<dbReference type="PANTHER" id="PTHR43773">
    <property type="entry name" value="MAGNESIUM TRANSPORTER MGTE"/>
    <property type="match status" value="1"/>
</dbReference>
<gene>
    <name evidence="11" type="primary">mgtE</name>
    <name evidence="11" type="ORF">BN1209_0268</name>
</gene>
<keyword evidence="8" id="KW-0129">CBS domain</keyword>
<dbReference type="OrthoDB" id="9790355at2"/>
<dbReference type="KEGG" id="mbac:BN1209_0268"/>
<dbReference type="InterPro" id="IPR006669">
    <property type="entry name" value="MgtE_transporter"/>
</dbReference>
<evidence type="ECO:0000256" key="1">
    <source>
        <dbReference type="ARBA" id="ARBA00004141"/>
    </source>
</evidence>
<evidence type="ECO:0000313" key="11">
    <source>
        <dbReference type="EMBL" id="CEN55322.1"/>
    </source>
</evidence>
<dbReference type="Gene3D" id="1.25.60.10">
    <property type="entry name" value="MgtE N-terminal domain-like"/>
    <property type="match status" value="1"/>
</dbReference>
<evidence type="ECO:0000313" key="12">
    <source>
        <dbReference type="Proteomes" id="UP000056322"/>
    </source>
</evidence>
<accession>A0A0B7IW57</accession>
<dbReference type="NCBIfam" id="TIGR00400">
    <property type="entry name" value="mgtE"/>
    <property type="match status" value="1"/>
</dbReference>
<dbReference type="SUPFAM" id="SSF54631">
    <property type="entry name" value="CBS-domain pair"/>
    <property type="match status" value="1"/>
</dbReference>
<dbReference type="CDD" id="cd04606">
    <property type="entry name" value="CBS_pair_Mg_transporter"/>
    <property type="match status" value="1"/>
</dbReference>
<dbReference type="Pfam" id="PF03448">
    <property type="entry name" value="MgtE_N"/>
    <property type="match status" value="1"/>
</dbReference>
<keyword evidence="9" id="KW-0479">Metal-binding</keyword>
<dbReference type="PROSITE" id="PS51371">
    <property type="entry name" value="CBS"/>
    <property type="match status" value="2"/>
</dbReference>
<comment type="caution">
    <text evidence="9">Lacks conserved residue(s) required for the propagation of feature annotation.</text>
</comment>
<dbReference type="InterPro" id="IPR038076">
    <property type="entry name" value="MgtE_N_sf"/>
</dbReference>
<name>A0A0B7IW57_9PROT</name>
<keyword evidence="6 9" id="KW-1133">Transmembrane helix</keyword>
<protein>
    <recommendedName>
        <fullName evidence="9">Magnesium transporter MgtE</fullName>
    </recommendedName>
</protein>
<dbReference type="HOGENOM" id="CLU_037408_1_0_4"/>
<keyword evidence="3 9" id="KW-0813">Transport</keyword>
<feature type="domain" description="CBS" evidence="10">
    <location>
        <begin position="171"/>
        <end position="233"/>
    </location>
</feature>
<evidence type="ECO:0000256" key="8">
    <source>
        <dbReference type="PROSITE-ProRule" id="PRU00703"/>
    </source>
</evidence>
<dbReference type="Gene3D" id="1.10.357.20">
    <property type="entry name" value="SLC41 divalent cation transporters, integral membrane domain"/>
    <property type="match status" value="1"/>
</dbReference>
<keyword evidence="12" id="KW-1185">Reference proteome</keyword>
<comment type="similarity">
    <text evidence="2 9">Belongs to the SLC41A transporter family.</text>
</comment>
<evidence type="ECO:0000259" key="10">
    <source>
        <dbReference type="PROSITE" id="PS51371"/>
    </source>
</evidence>
<dbReference type="GO" id="GO:0015095">
    <property type="term" value="F:magnesium ion transmembrane transporter activity"/>
    <property type="evidence" value="ECO:0007669"/>
    <property type="project" value="UniProtKB-UniRule"/>
</dbReference>
<proteinExistence type="inferred from homology"/>
<reference evidence="12" key="1">
    <citation type="submission" date="2014-12" db="EMBL/GenBank/DDBJ databases">
        <authorList>
            <person name="Salcher M.M."/>
        </authorList>
    </citation>
    <scope>NUCLEOTIDE SEQUENCE [LARGE SCALE GENOMIC DNA]</scope>
    <source>
        <strain evidence="12">MMS-10A-171</strain>
    </source>
</reference>
<dbReference type="EMBL" id="LN794158">
    <property type="protein sequence ID" value="CEN55322.1"/>
    <property type="molecule type" value="Genomic_DNA"/>
</dbReference>
<feature type="transmembrane region" description="Helical" evidence="9">
    <location>
        <begin position="391"/>
        <end position="413"/>
    </location>
</feature>
<keyword evidence="5 9" id="KW-0460">Magnesium</keyword>
<keyword evidence="4 9" id="KW-0812">Transmembrane</keyword>
<evidence type="ECO:0000256" key="6">
    <source>
        <dbReference type="ARBA" id="ARBA00022989"/>
    </source>
</evidence>
<dbReference type="Pfam" id="PF01769">
    <property type="entry name" value="MgtE"/>
    <property type="match status" value="1"/>
</dbReference>
<evidence type="ECO:0000256" key="9">
    <source>
        <dbReference type="RuleBase" id="RU362011"/>
    </source>
</evidence>
<organism evidence="11 12">
    <name type="scientific">Candidatus Methylopumilus turicensis</name>
    <dbReference type="NCBI Taxonomy" id="1581680"/>
    <lineage>
        <taxon>Bacteria</taxon>
        <taxon>Pseudomonadati</taxon>
        <taxon>Pseudomonadota</taxon>
        <taxon>Betaproteobacteria</taxon>
        <taxon>Nitrosomonadales</taxon>
        <taxon>Methylophilaceae</taxon>
        <taxon>Candidatus Methylopumilus</taxon>
    </lineage>
</organism>
<dbReference type="AlphaFoldDB" id="A0A0B7IW57"/>
<dbReference type="InterPro" id="IPR000644">
    <property type="entry name" value="CBS_dom"/>
</dbReference>
<dbReference type="RefSeq" id="WP_045750613.1">
    <property type="nucleotide sequence ID" value="NZ_LN794158.1"/>
</dbReference>
<dbReference type="GO" id="GO:0005886">
    <property type="term" value="C:plasma membrane"/>
    <property type="evidence" value="ECO:0007669"/>
    <property type="project" value="UniProtKB-SubCell"/>
</dbReference>
<evidence type="ECO:0000256" key="5">
    <source>
        <dbReference type="ARBA" id="ARBA00022842"/>
    </source>
</evidence>
<dbReference type="InterPro" id="IPR046342">
    <property type="entry name" value="CBS_dom_sf"/>
</dbReference>
<evidence type="ECO:0000256" key="7">
    <source>
        <dbReference type="ARBA" id="ARBA00023136"/>
    </source>
</evidence>
<dbReference type="Proteomes" id="UP000056322">
    <property type="component" value="Chromosome 1"/>
</dbReference>
<dbReference type="InterPro" id="IPR006667">
    <property type="entry name" value="SLC41_membr_dom"/>
</dbReference>
<feature type="transmembrane region" description="Helical" evidence="9">
    <location>
        <begin position="420"/>
        <end position="444"/>
    </location>
</feature>
<dbReference type="GO" id="GO:0046872">
    <property type="term" value="F:metal ion binding"/>
    <property type="evidence" value="ECO:0007669"/>
    <property type="project" value="UniProtKB-KW"/>
</dbReference>
<feature type="transmembrane region" description="Helical" evidence="9">
    <location>
        <begin position="456"/>
        <end position="479"/>
    </location>
</feature>
<dbReference type="SUPFAM" id="SSF158791">
    <property type="entry name" value="MgtE N-terminal domain-like"/>
    <property type="match status" value="1"/>
</dbReference>
<evidence type="ECO:0000256" key="2">
    <source>
        <dbReference type="ARBA" id="ARBA00009749"/>
    </source>
</evidence>
<dbReference type="Gene3D" id="3.10.580.10">
    <property type="entry name" value="CBS-domain"/>
    <property type="match status" value="1"/>
</dbReference>
<comment type="subcellular location">
    <subcellularLocation>
        <location evidence="9">Cell membrane</location>
        <topology evidence="9">Multi-pass membrane protein</topology>
    </subcellularLocation>
    <subcellularLocation>
        <location evidence="1">Membrane</location>
        <topology evidence="1">Multi-pass membrane protein</topology>
    </subcellularLocation>
</comment>